<name>R9L6N7_9BACL</name>
<evidence type="ECO:0000313" key="1">
    <source>
        <dbReference type="EMBL" id="EOS54305.1"/>
    </source>
</evidence>
<dbReference type="RefSeq" id="WP_016313951.1">
    <property type="nucleotide sequence ID" value="NZ_KE159654.1"/>
</dbReference>
<dbReference type="OrthoDB" id="2677597at2"/>
<dbReference type="HOGENOM" id="CLU_3155677_0_0_9"/>
<reference evidence="1 2" key="1">
    <citation type="submission" date="2013-04" db="EMBL/GenBank/DDBJ databases">
        <title>The Genome Sequence of Paenibacillus barengoltzii G22.</title>
        <authorList>
            <consortium name="The Broad Institute Genomics Platform"/>
            <consortium name="The Broad Institute Genome Sequencing Center for Infectious Disease"/>
            <person name="Earl A."/>
            <person name="Xavier R."/>
            <person name="Elson C."/>
            <person name="Duck W."/>
            <person name="Walker B."/>
            <person name="Young S."/>
            <person name="Zeng Q."/>
            <person name="Gargeya S."/>
            <person name="Fitzgerald M."/>
            <person name="Haas B."/>
            <person name="Abouelleil A."/>
            <person name="Allen A.W."/>
            <person name="Alvarado L."/>
            <person name="Arachchi H.M."/>
            <person name="Berlin A.M."/>
            <person name="Chapman S.B."/>
            <person name="Gainer-Dewar J."/>
            <person name="Goldberg J."/>
            <person name="Griggs A."/>
            <person name="Gujja S."/>
            <person name="Hansen M."/>
            <person name="Howarth C."/>
            <person name="Imamovic A."/>
            <person name="Ireland A."/>
            <person name="Larimer J."/>
            <person name="McCowan C."/>
            <person name="Murphy C."/>
            <person name="Pearson M."/>
            <person name="Poon T.W."/>
            <person name="Priest M."/>
            <person name="Roberts A."/>
            <person name="Saif S."/>
            <person name="Shea T."/>
            <person name="Sisk P."/>
            <person name="Sykes S."/>
            <person name="Wortman J."/>
            <person name="Nusbaum C."/>
            <person name="Birren B."/>
        </authorList>
    </citation>
    <scope>NUCLEOTIDE SEQUENCE [LARGE SCALE GENOMIC DNA]</scope>
    <source>
        <strain evidence="1 2">G22</strain>
    </source>
</reference>
<dbReference type="Proteomes" id="UP000019598">
    <property type="component" value="Unassembled WGS sequence"/>
</dbReference>
<dbReference type="EMBL" id="ASSZ01000033">
    <property type="protein sequence ID" value="EOS54305.1"/>
    <property type="molecule type" value="Genomic_DNA"/>
</dbReference>
<comment type="caution">
    <text evidence="1">The sequence shown here is derived from an EMBL/GenBank/DDBJ whole genome shotgun (WGS) entry which is preliminary data.</text>
</comment>
<proteinExistence type="predicted"/>
<evidence type="ECO:0000313" key="2">
    <source>
        <dbReference type="Proteomes" id="UP000019598"/>
    </source>
</evidence>
<organism evidence="1 2">
    <name type="scientific">Paenibacillus barengoltzii G22</name>
    <dbReference type="NCBI Taxonomy" id="1235795"/>
    <lineage>
        <taxon>Bacteria</taxon>
        <taxon>Bacillati</taxon>
        <taxon>Bacillota</taxon>
        <taxon>Bacilli</taxon>
        <taxon>Bacillales</taxon>
        <taxon>Paenibacillaceae</taxon>
        <taxon>Paenibacillus</taxon>
    </lineage>
</organism>
<accession>R9L6N7</accession>
<dbReference type="GeneID" id="43347410"/>
<dbReference type="STRING" id="1235795.C812_03545"/>
<protein>
    <submittedName>
        <fullName evidence="1">Uncharacterized protein</fullName>
    </submittedName>
</protein>
<dbReference type="AlphaFoldDB" id="R9L6N7"/>
<gene>
    <name evidence="1" type="ORF">C812_03545</name>
</gene>
<sequence length="48" mass="5551">MVTIQSANGNIIANTDDWLRYSPPDKKELQWRNGRSAKELAKSWFRTG</sequence>